<sequence>DKAKDLATAVWSAESKILHPSVCEKALRKRDFVLGKNTCATYYHPQYSKCELDVGAPLVSSFMLIALLLHKDKCGAKDKPASFVNVAYHSRWIRDICHKDTSWIDI</sequence>
<evidence type="ECO:0000313" key="3">
    <source>
        <dbReference type="Proteomes" id="UP000801492"/>
    </source>
</evidence>
<dbReference type="SUPFAM" id="SSF50494">
    <property type="entry name" value="Trypsin-like serine proteases"/>
    <property type="match status" value="1"/>
</dbReference>
<feature type="non-terminal residue" evidence="2">
    <location>
        <position position="106"/>
    </location>
</feature>
<dbReference type="GO" id="GO:0004252">
    <property type="term" value="F:serine-type endopeptidase activity"/>
    <property type="evidence" value="ECO:0007669"/>
    <property type="project" value="InterPro"/>
</dbReference>
<dbReference type="EMBL" id="VTPC01026333">
    <property type="protein sequence ID" value="KAF2891641.1"/>
    <property type="molecule type" value="Genomic_DNA"/>
</dbReference>
<evidence type="ECO:0000259" key="1">
    <source>
        <dbReference type="Pfam" id="PF00089"/>
    </source>
</evidence>
<keyword evidence="3" id="KW-1185">Reference proteome</keyword>
<organism evidence="2 3">
    <name type="scientific">Ignelater luminosus</name>
    <name type="common">Cucubano</name>
    <name type="synonym">Pyrophorus luminosus</name>
    <dbReference type="NCBI Taxonomy" id="2038154"/>
    <lineage>
        <taxon>Eukaryota</taxon>
        <taxon>Metazoa</taxon>
        <taxon>Ecdysozoa</taxon>
        <taxon>Arthropoda</taxon>
        <taxon>Hexapoda</taxon>
        <taxon>Insecta</taxon>
        <taxon>Pterygota</taxon>
        <taxon>Neoptera</taxon>
        <taxon>Endopterygota</taxon>
        <taxon>Coleoptera</taxon>
        <taxon>Polyphaga</taxon>
        <taxon>Elateriformia</taxon>
        <taxon>Elateroidea</taxon>
        <taxon>Elateridae</taxon>
        <taxon>Agrypninae</taxon>
        <taxon>Pyrophorini</taxon>
        <taxon>Ignelater</taxon>
    </lineage>
</organism>
<reference evidence="2" key="1">
    <citation type="submission" date="2019-08" db="EMBL/GenBank/DDBJ databases">
        <title>The genome of the North American firefly Photinus pyralis.</title>
        <authorList>
            <consortium name="Photinus pyralis genome working group"/>
            <person name="Fallon T.R."/>
            <person name="Sander Lower S.E."/>
            <person name="Weng J.-K."/>
        </authorList>
    </citation>
    <scope>NUCLEOTIDE SEQUENCE</scope>
    <source>
        <strain evidence="2">TRF0915ILg1</strain>
        <tissue evidence="2">Whole body</tissue>
    </source>
</reference>
<comment type="caution">
    <text evidence="2">The sequence shown here is derived from an EMBL/GenBank/DDBJ whole genome shotgun (WGS) entry which is preliminary data.</text>
</comment>
<dbReference type="InterPro" id="IPR001254">
    <property type="entry name" value="Trypsin_dom"/>
</dbReference>
<dbReference type="Gene3D" id="2.40.10.10">
    <property type="entry name" value="Trypsin-like serine proteases"/>
    <property type="match status" value="1"/>
</dbReference>
<accession>A0A8K0CUR0</accession>
<dbReference type="GO" id="GO:0006508">
    <property type="term" value="P:proteolysis"/>
    <property type="evidence" value="ECO:0007669"/>
    <property type="project" value="InterPro"/>
</dbReference>
<dbReference type="Pfam" id="PF00089">
    <property type="entry name" value="Trypsin"/>
    <property type="match status" value="1"/>
</dbReference>
<dbReference type="OrthoDB" id="10059102at2759"/>
<gene>
    <name evidence="2" type="ORF">ILUMI_14532</name>
</gene>
<evidence type="ECO:0000313" key="2">
    <source>
        <dbReference type="EMBL" id="KAF2891641.1"/>
    </source>
</evidence>
<dbReference type="Proteomes" id="UP000801492">
    <property type="component" value="Unassembled WGS sequence"/>
</dbReference>
<dbReference type="InterPro" id="IPR043504">
    <property type="entry name" value="Peptidase_S1_PA_chymotrypsin"/>
</dbReference>
<dbReference type="AlphaFoldDB" id="A0A8K0CUR0"/>
<dbReference type="InterPro" id="IPR009003">
    <property type="entry name" value="Peptidase_S1_PA"/>
</dbReference>
<name>A0A8K0CUR0_IGNLU</name>
<proteinExistence type="predicted"/>
<feature type="domain" description="Peptidase S1" evidence="1">
    <location>
        <begin position="7"/>
        <end position="93"/>
    </location>
</feature>
<protein>
    <recommendedName>
        <fullName evidence="1">Peptidase S1 domain-containing protein</fullName>
    </recommendedName>
</protein>